<evidence type="ECO:0000256" key="2">
    <source>
        <dbReference type="ARBA" id="ARBA00005551"/>
    </source>
</evidence>
<evidence type="ECO:0000256" key="9">
    <source>
        <dbReference type="ARBA" id="ARBA00023136"/>
    </source>
</evidence>
<comment type="caution">
    <text evidence="13">The sequence shown here is derived from an EMBL/GenBank/DDBJ whole genome shotgun (WGS) entry which is preliminary data.</text>
</comment>
<feature type="transmembrane region" description="Helical" evidence="11">
    <location>
        <begin position="113"/>
        <end position="132"/>
    </location>
</feature>
<evidence type="ECO:0000256" key="8">
    <source>
        <dbReference type="ARBA" id="ARBA00023065"/>
    </source>
</evidence>
<comment type="subcellular location">
    <subcellularLocation>
        <location evidence="1">Membrane</location>
        <topology evidence="1">Multi-pass membrane protein</topology>
    </subcellularLocation>
</comment>
<keyword evidence="4" id="KW-0050">Antiport</keyword>
<dbReference type="GO" id="GO:1902600">
    <property type="term" value="P:proton transmembrane transport"/>
    <property type="evidence" value="ECO:0007669"/>
    <property type="project" value="InterPro"/>
</dbReference>
<feature type="transmembrane region" description="Helical" evidence="11">
    <location>
        <begin position="357"/>
        <end position="375"/>
    </location>
</feature>
<evidence type="ECO:0000256" key="10">
    <source>
        <dbReference type="ARBA" id="ARBA00023201"/>
    </source>
</evidence>
<comment type="similarity">
    <text evidence="2">Belongs to the monovalent cation:proton antiporter 2 (CPA2) transporter (TC 2.A.37) family.</text>
</comment>
<evidence type="ECO:0000313" key="14">
    <source>
        <dbReference type="Proteomes" id="UP000245080"/>
    </source>
</evidence>
<keyword evidence="8" id="KW-0406">Ion transport</keyword>
<name>A0A2V1MWV8_9LACO</name>
<evidence type="ECO:0000256" key="1">
    <source>
        <dbReference type="ARBA" id="ARBA00004141"/>
    </source>
</evidence>
<evidence type="ECO:0000256" key="4">
    <source>
        <dbReference type="ARBA" id="ARBA00022449"/>
    </source>
</evidence>
<organism evidence="13 14">
    <name type="scientific">Levilactobacillus bambusae</name>
    <dbReference type="NCBI Taxonomy" id="2024736"/>
    <lineage>
        <taxon>Bacteria</taxon>
        <taxon>Bacillati</taxon>
        <taxon>Bacillota</taxon>
        <taxon>Bacilli</taxon>
        <taxon>Lactobacillales</taxon>
        <taxon>Lactobacillaceae</taxon>
        <taxon>Levilactobacillus</taxon>
    </lineage>
</organism>
<sequence length="390" mass="41185">MAFLGTLCLLLVLTTLAGHLCNRVGIPAVIGEILVGVLVGPALLNWIQPNHLVDLFSNIGVVILMFIGGLESDLKLLKRYLKPAILVAVIGVILPLAIMGGVSLGFGYSLVDAIFIGIIFSTTSVSISVEVLKDYHALSTKEGATILGAAVADDILGVVLLSVMLSLVGGGQTGHSSMNLGLVILLQIGFFVVTYLLVKWIAPYLMRLSERLLMASSVTIVSIVICFSMAFLAEKVGLSGAVGAFFAGIAVAQTPYQTEVAEHVEPIGYAIFIPVFFVSVGLSITFTHLNESLLFVVVMTVLACVTKLSGCGLGARWSGFNRLSSRVIGAGMISRGEMALITAQIGFSAGLLTKSTYSDVILVIILATVIAPFILKNALKKLKESELEVE</sequence>
<dbReference type="Pfam" id="PF00999">
    <property type="entry name" value="Na_H_Exchanger"/>
    <property type="match status" value="1"/>
</dbReference>
<dbReference type="GO" id="GO:0006814">
    <property type="term" value="P:sodium ion transport"/>
    <property type="evidence" value="ECO:0007669"/>
    <property type="project" value="UniProtKB-KW"/>
</dbReference>
<gene>
    <name evidence="13" type="ORF">DCM90_09555</name>
</gene>
<keyword evidence="3" id="KW-0813">Transport</keyword>
<dbReference type="InterPro" id="IPR004771">
    <property type="entry name" value="K/H_exchanger"/>
</dbReference>
<keyword evidence="9 11" id="KW-0472">Membrane</keyword>
<feature type="transmembrane region" description="Helical" evidence="11">
    <location>
        <begin position="55"/>
        <end position="72"/>
    </location>
</feature>
<dbReference type="PANTHER" id="PTHR43562:SF3">
    <property type="entry name" value="SODIUM ION_PROTON EXCHANGER (EUROFUNG)"/>
    <property type="match status" value="1"/>
</dbReference>
<feature type="transmembrane region" description="Helical" evidence="11">
    <location>
        <begin position="144"/>
        <end position="168"/>
    </location>
</feature>
<evidence type="ECO:0000256" key="5">
    <source>
        <dbReference type="ARBA" id="ARBA00022692"/>
    </source>
</evidence>
<feature type="transmembrane region" description="Helical" evidence="11">
    <location>
        <begin position="212"/>
        <end position="232"/>
    </location>
</feature>
<dbReference type="GO" id="GO:0015297">
    <property type="term" value="F:antiporter activity"/>
    <property type="evidence" value="ECO:0007669"/>
    <property type="project" value="UniProtKB-KW"/>
</dbReference>
<feature type="transmembrane region" description="Helical" evidence="11">
    <location>
        <begin position="293"/>
        <end position="315"/>
    </location>
</feature>
<keyword evidence="10" id="KW-0739">Sodium transport</keyword>
<accession>A0A2V1MWV8</accession>
<keyword evidence="14" id="KW-1185">Reference proteome</keyword>
<keyword evidence="7" id="KW-0915">Sodium</keyword>
<reference evidence="13 14" key="1">
    <citation type="journal article" date="2018" name="Int. J. Syst. Evol. Microbiol.">
        <title>Lactobacillus bambusae sp. nov., isolated from a traditional fermented Ma-bamboo shoots of Taiwan.</title>
        <authorList>
            <person name="Wang L.-T."/>
        </authorList>
    </citation>
    <scope>NUCLEOTIDE SEQUENCE [LARGE SCALE GENOMIC DNA]</scope>
    <source>
        <strain evidence="13 14">BS-W1</strain>
    </source>
</reference>
<evidence type="ECO:0000256" key="3">
    <source>
        <dbReference type="ARBA" id="ARBA00022448"/>
    </source>
</evidence>
<feature type="transmembrane region" description="Helical" evidence="11">
    <location>
        <begin position="268"/>
        <end position="287"/>
    </location>
</feature>
<keyword evidence="5 11" id="KW-0812">Transmembrane</keyword>
<dbReference type="EMBL" id="QCXQ01000007">
    <property type="protein sequence ID" value="PWF99342.1"/>
    <property type="molecule type" value="Genomic_DNA"/>
</dbReference>
<dbReference type="InterPro" id="IPR038770">
    <property type="entry name" value="Na+/solute_symporter_sf"/>
</dbReference>
<feature type="transmembrane region" description="Helical" evidence="11">
    <location>
        <begin position="238"/>
        <end position="256"/>
    </location>
</feature>
<dbReference type="Proteomes" id="UP000245080">
    <property type="component" value="Unassembled WGS sequence"/>
</dbReference>
<evidence type="ECO:0000256" key="7">
    <source>
        <dbReference type="ARBA" id="ARBA00023053"/>
    </source>
</evidence>
<dbReference type="GO" id="GO:0008324">
    <property type="term" value="F:monoatomic cation transmembrane transporter activity"/>
    <property type="evidence" value="ECO:0007669"/>
    <property type="project" value="InterPro"/>
</dbReference>
<dbReference type="GO" id="GO:0016020">
    <property type="term" value="C:membrane"/>
    <property type="evidence" value="ECO:0007669"/>
    <property type="project" value="UniProtKB-SubCell"/>
</dbReference>
<proteinExistence type="inferred from homology"/>
<dbReference type="Gene3D" id="1.20.1530.20">
    <property type="match status" value="1"/>
</dbReference>
<dbReference type="RefSeq" id="WP_109251149.1">
    <property type="nucleotide sequence ID" value="NZ_QCXQ01000007.1"/>
</dbReference>
<feature type="transmembrane region" description="Helical" evidence="11">
    <location>
        <begin position="84"/>
        <end position="107"/>
    </location>
</feature>
<dbReference type="NCBIfam" id="TIGR00932">
    <property type="entry name" value="2a37"/>
    <property type="match status" value="1"/>
</dbReference>
<protein>
    <submittedName>
        <fullName evidence="13">Sodium:proton antiporter</fullName>
    </submittedName>
</protein>
<dbReference type="PANTHER" id="PTHR43562">
    <property type="entry name" value="NAPA-TYPE SODIUM/HYDROGEN ANTIPORTER"/>
    <property type="match status" value="1"/>
</dbReference>
<evidence type="ECO:0000256" key="11">
    <source>
        <dbReference type="SAM" id="Phobius"/>
    </source>
</evidence>
<feature type="transmembrane region" description="Helical" evidence="11">
    <location>
        <begin position="180"/>
        <end position="200"/>
    </location>
</feature>
<keyword evidence="6 11" id="KW-1133">Transmembrane helix</keyword>
<evidence type="ECO:0000313" key="13">
    <source>
        <dbReference type="EMBL" id="PWF99342.1"/>
    </source>
</evidence>
<evidence type="ECO:0000256" key="6">
    <source>
        <dbReference type="ARBA" id="ARBA00022989"/>
    </source>
</evidence>
<dbReference type="AlphaFoldDB" id="A0A2V1MWV8"/>
<evidence type="ECO:0000259" key="12">
    <source>
        <dbReference type="Pfam" id="PF00999"/>
    </source>
</evidence>
<dbReference type="InterPro" id="IPR006153">
    <property type="entry name" value="Cation/H_exchanger_TM"/>
</dbReference>
<feature type="domain" description="Cation/H+ exchanger transmembrane" evidence="12">
    <location>
        <begin position="12"/>
        <end position="380"/>
    </location>
</feature>
<dbReference type="OrthoDB" id="9793589at2"/>